<dbReference type="InterPro" id="IPR018376">
    <property type="entry name" value="Enoyl-CoA_hyd/isom_CS"/>
</dbReference>
<dbReference type="CDD" id="cd06558">
    <property type="entry name" value="crotonase-like"/>
    <property type="match status" value="1"/>
</dbReference>
<name>A0ABV4SV45_9ACTN</name>
<dbReference type="PANTHER" id="PTHR43459">
    <property type="entry name" value="ENOYL-COA HYDRATASE"/>
    <property type="match status" value="1"/>
</dbReference>
<dbReference type="InterPro" id="IPR001753">
    <property type="entry name" value="Enoyl-CoA_hydra/iso"/>
</dbReference>
<comment type="similarity">
    <text evidence="1 2">Belongs to the enoyl-CoA hydratase/isomerase family.</text>
</comment>
<keyword evidence="4" id="KW-1185">Reference proteome</keyword>
<evidence type="ECO:0000256" key="1">
    <source>
        <dbReference type="ARBA" id="ARBA00005254"/>
    </source>
</evidence>
<gene>
    <name evidence="3" type="ORF">ACEG43_38735</name>
</gene>
<dbReference type="EMBL" id="JBGOSP010000032">
    <property type="protein sequence ID" value="MFA3842066.1"/>
    <property type="molecule type" value="Genomic_DNA"/>
</dbReference>
<evidence type="ECO:0000256" key="2">
    <source>
        <dbReference type="RuleBase" id="RU003707"/>
    </source>
</evidence>
<dbReference type="Gene3D" id="3.90.226.10">
    <property type="entry name" value="2-enoyl-CoA Hydratase, Chain A, domain 1"/>
    <property type="match status" value="1"/>
</dbReference>
<dbReference type="InterPro" id="IPR029045">
    <property type="entry name" value="ClpP/crotonase-like_dom_sf"/>
</dbReference>
<comment type="caution">
    <text evidence="3">The sequence shown here is derived from an EMBL/GenBank/DDBJ whole genome shotgun (WGS) entry which is preliminary data.</text>
</comment>
<protein>
    <submittedName>
        <fullName evidence="3">Enoyl-CoA hydratase/isomerase family protein</fullName>
    </submittedName>
</protein>
<dbReference type="PROSITE" id="PS00166">
    <property type="entry name" value="ENOYL_COA_HYDRATASE"/>
    <property type="match status" value="1"/>
</dbReference>
<sequence>MDWSSYRHLTFEYPDDGILLIKINRPDRLNAMNAPLHTELSQVWLDVDKDDDCRAVVITGEGKAFSAGGDFEMVEATLGSYQAVTRLFKEAGDLVHNITDISKPVISAINGTAVGAGLAVALTADISIMSETARFTDGHHKLGVAAGDHAAFIWPLLCGMAKARYYLLTNDFIDGREAERIGLVSKCAPVDEVLPEALRVAAKLAAGPRHATAATKRTLNHWLRQATPIFENALALEMLQFFSDDAREGYEAMREKRAPKFPSNRGAQA</sequence>
<dbReference type="Proteomes" id="UP001571476">
    <property type="component" value="Unassembled WGS sequence"/>
</dbReference>
<dbReference type="NCBIfam" id="NF005595">
    <property type="entry name" value="PRK07327.1"/>
    <property type="match status" value="1"/>
</dbReference>
<dbReference type="InterPro" id="IPR014748">
    <property type="entry name" value="Enoyl-CoA_hydra_C"/>
</dbReference>
<dbReference type="SUPFAM" id="SSF52096">
    <property type="entry name" value="ClpP/crotonase"/>
    <property type="match status" value="1"/>
</dbReference>
<dbReference type="Pfam" id="PF00378">
    <property type="entry name" value="ECH_1"/>
    <property type="match status" value="1"/>
</dbReference>
<accession>A0ABV4SV45</accession>
<dbReference type="PANTHER" id="PTHR43459:SF3">
    <property type="entry name" value="ENOYL-COA HYDRATASE ECHA15 (ENOYL HYDRASE) (UNSATURATED ACYL-COA HYDRATASE) (CROTONASE)-RELATED"/>
    <property type="match status" value="1"/>
</dbReference>
<evidence type="ECO:0000313" key="3">
    <source>
        <dbReference type="EMBL" id="MFA3842066.1"/>
    </source>
</evidence>
<proteinExistence type="inferred from homology"/>
<reference evidence="3 4" key="1">
    <citation type="submission" date="2024-08" db="EMBL/GenBank/DDBJ databases">
        <title>Genome sequence of Streptomyces aureus CACIA-1.46HGO.</title>
        <authorList>
            <person name="Evangelista-Martinez Z."/>
        </authorList>
    </citation>
    <scope>NUCLEOTIDE SEQUENCE [LARGE SCALE GENOMIC DNA]</scope>
    <source>
        <strain evidence="3 4">CACIA-1.46HGO</strain>
    </source>
</reference>
<dbReference type="Gene3D" id="1.10.12.10">
    <property type="entry name" value="Lyase 2-enoyl-coa Hydratase, Chain A, domain 2"/>
    <property type="match status" value="1"/>
</dbReference>
<dbReference type="RefSeq" id="WP_372566122.1">
    <property type="nucleotide sequence ID" value="NZ_JBGOSP010000032.1"/>
</dbReference>
<evidence type="ECO:0000313" key="4">
    <source>
        <dbReference type="Proteomes" id="UP001571476"/>
    </source>
</evidence>
<organism evidence="3 4">
    <name type="scientific">Streptomyces aureus</name>
    <dbReference type="NCBI Taxonomy" id="193461"/>
    <lineage>
        <taxon>Bacteria</taxon>
        <taxon>Bacillati</taxon>
        <taxon>Actinomycetota</taxon>
        <taxon>Actinomycetes</taxon>
        <taxon>Kitasatosporales</taxon>
        <taxon>Streptomycetaceae</taxon>
        <taxon>Streptomyces</taxon>
    </lineage>
</organism>